<gene>
    <name evidence="1" type="ORF">RchiOBHm_Chr1g0381551</name>
</gene>
<name>A0A2P6SP60_ROSCH</name>
<evidence type="ECO:0000313" key="2">
    <source>
        <dbReference type="Proteomes" id="UP000238479"/>
    </source>
</evidence>
<proteinExistence type="predicted"/>
<comment type="caution">
    <text evidence="1">The sequence shown here is derived from an EMBL/GenBank/DDBJ whole genome shotgun (WGS) entry which is preliminary data.</text>
</comment>
<dbReference type="EMBL" id="PDCK01000039">
    <property type="protein sequence ID" value="PRQ60465.1"/>
    <property type="molecule type" value="Genomic_DNA"/>
</dbReference>
<evidence type="ECO:0000313" key="1">
    <source>
        <dbReference type="EMBL" id="PRQ60465.1"/>
    </source>
</evidence>
<reference evidence="1 2" key="1">
    <citation type="journal article" date="2018" name="Nat. Genet.">
        <title>The Rosa genome provides new insights in the design of modern roses.</title>
        <authorList>
            <person name="Bendahmane M."/>
        </authorList>
    </citation>
    <scope>NUCLEOTIDE SEQUENCE [LARGE SCALE GENOMIC DNA]</scope>
    <source>
        <strain evidence="2">cv. Old Blush</strain>
    </source>
</reference>
<accession>A0A2P6SP60</accession>
<sequence>MRLDLEWELNFEDFWVVHSKTRIPVHHRVLPLVSRKLLRGSSNPYCKSDLLKVNSKF</sequence>
<dbReference type="Gramene" id="PRQ60465">
    <property type="protein sequence ID" value="PRQ60465"/>
    <property type="gene ID" value="RchiOBHm_Chr1g0381551"/>
</dbReference>
<keyword evidence="2" id="KW-1185">Reference proteome</keyword>
<protein>
    <submittedName>
        <fullName evidence="1">Uncharacterized protein</fullName>
    </submittedName>
</protein>
<dbReference type="Proteomes" id="UP000238479">
    <property type="component" value="Chromosome 1"/>
</dbReference>
<dbReference type="AlphaFoldDB" id="A0A2P6SP60"/>
<organism evidence="1 2">
    <name type="scientific">Rosa chinensis</name>
    <name type="common">China rose</name>
    <dbReference type="NCBI Taxonomy" id="74649"/>
    <lineage>
        <taxon>Eukaryota</taxon>
        <taxon>Viridiplantae</taxon>
        <taxon>Streptophyta</taxon>
        <taxon>Embryophyta</taxon>
        <taxon>Tracheophyta</taxon>
        <taxon>Spermatophyta</taxon>
        <taxon>Magnoliopsida</taxon>
        <taxon>eudicotyledons</taxon>
        <taxon>Gunneridae</taxon>
        <taxon>Pentapetalae</taxon>
        <taxon>rosids</taxon>
        <taxon>fabids</taxon>
        <taxon>Rosales</taxon>
        <taxon>Rosaceae</taxon>
        <taxon>Rosoideae</taxon>
        <taxon>Rosoideae incertae sedis</taxon>
        <taxon>Rosa</taxon>
    </lineage>
</organism>